<keyword evidence="2" id="KW-0808">Transferase</keyword>
<dbReference type="InterPro" id="IPR002646">
    <property type="entry name" value="PolA_pol_head_dom"/>
</dbReference>
<dbReference type="PROSITE" id="PS51831">
    <property type="entry name" value="HD"/>
    <property type="match status" value="1"/>
</dbReference>
<evidence type="ECO:0000256" key="4">
    <source>
        <dbReference type="ARBA" id="ARBA00022695"/>
    </source>
</evidence>
<evidence type="ECO:0000256" key="6">
    <source>
        <dbReference type="ARBA" id="ARBA00022741"/>
    </source>
</evidence>
<dbReference type="EMBL" id="CAEZUG010000011">
    <property type="protein sequence ID" value="CAB4587190.1"/>
    <property type="molecule type" value="Genomic_DNA"/>
</dbReference>
<gene>
    <name evidence="9" type="ORF">UFOPK1795_00339</name>
    <name evidence="10" type="ORF">UFOPK2816_00636</name>
</gene>
<dbReference type="InterPro" id="IPR006674">
    <property type="entry name" value="HD_domain"/>
</dbReference>
<accession>A0A6J6FEY7</accession>
<dbReference type="Gene3D" id="1.10.3090.10">
    <property type="entry name" value="cca-adding enzyme, domain 2"/>
    <property type="match status" value="1"/>
</dbReference>
<sequence length="479" mass="53214">MTSALGAAGELAIRSLIERAPLASSLAQAFKAKGFTLALVGGPVRDAILGRLGNDLDFTTNALPQESKKILQAWAENVWETGIAFGTVAGKRGDTTVEVTTYRSEQYDPDSRKPEVEYGKEILGDLARRDFTVNSMALELTGQEPEFIDPFNGLADLAKKVLRTPGKPSDSFNDDPLRMMRAARFASQLDFEIDTDVVSSIKDLSSRIAIVSAERVRDELTKILMSPNPRKGITILVDTGLAEIFIPEIPKLRLEVDEHHHHKDVYEHSITVLEQAIMQEERLGGANLVIRLAALLHDIGKPKTRSFIDGGGVSFHHHEVVGARLVKKRLQELRFDSHTVEAVETLTALHLRFHGYGDGEWSDSAVRRYVRDAGELLTHLHVLTRADCTTRNKAKATRLSGVYDSLEARIDILMEQEELSKIRPDLDGAQVMALLNLKPSREVGAAMDFLMELRLDQGQIGEEKATVELLNWWKNRGAK</sequence>
<dbReference type="PANTHER" id="PTHR46173:SF1">
    <property type="entry name" value="CCA TRNA NUCLEOTIDYLTRANSFERASE 1, MITOCHONDRIAL"/>
    <property type="match status" value="1"/>
</dbReference>
<protein>
    <submittedName>
        <fullName evidence="9">Unannotated protein</fullName>
    </submittedName>
</protein>
<keyword evidence="3" id="KW-0819">tRNA processing</keyword>
<proteinExistence type="predicted"/>
<keyword evidence="4" id="KW-0548">Nucleotidyltransferase</keyword>
<dbReference type="GO" id="GO:0000166">
    <property type="term" value="F:nucleotide binding"/>
    <property type="evidence" value="ECO:0007669"/>
    <property type="project" value="UniProtKB-KW"/>
</dbReference>
<evidence type="ECO:0000256" key="1">
    <source>
        <dbReference type="ARBA" id="ARBA00001946"/>
    </source>
</evidence>
<evidence type="ECO:0000259" key="8">
    <source>
        <dbReference type="PROSITE" id="PS51831"/>
    </source>
</evidence>
<keyword evidence="5" id="KW-0479">Metal-binding</keyword>
<dbReference type="GO" id="GO:0046872">
    <property type="term" value="F:metal ion binding"/>
    <property type="evidence" value="ECO:0007669"/>
    <property type="project" value="UniProtKB-KW"/>
</dbReference>
<dbReference type="Gene3D" id="3.30.460.10">
    <property type="entry name" value="Beta Polymerase, domain 2"/>
    <property type="match status" value="1"/>
</dbReference>
<dbReference type="CDD" id="cd00077">
    <property type="entry name" value="HDc"/>
    <property type="match status" value="1"/>
</dbReference>
<evidence type="ECO:0000256" key="5">
    <source>
        <dbReference type="ARBA" id="ARBA00022723"/>
    </source>
</evidence>
<dbReference type="InterPro" id="IPR050264">
    <property type="entry name" value="Bact_CCA-adding_enz_type3_sf"/>
</dbReference>
<dbReference type="AlphaFoldDB" id="A0A6J6FEY7"/>
<keyword evidence="7" id="KW-0460">Magnesium</keyword>
<evidence type="ECO:0000256" key="7">
    <source>
        <dbReference type="ARBA" id="ARBA00022842"/>
    </source>
</evidence>
<evidence type="ECO:0000256" key="3">
    <source>
        <dbReference type="ARBA" id="ARBA00022694"/>
    </source>
</evidence>
<dbReference type="InterPro" id="IPR006675">
    <property type="entry name" value="HDIG_dom"/>
</dbReference>
<dbReference type="SMART" id="SM00471">
    <property type="entry name" value="HDc"/>
    <property type="match status" value="1"/>
</dbReference>
<dbReference type="InterPro" id="IPR032828">
    <property type="entry name" value="PolyA_RNA-bd"/>
</dbReference>
<keyword evidence="6" id="KW-0547">Nucleotide-binding</keyword>
<dbReference type="GO" id="GO:0008033">
    <property type="term" value="P:tRNA processing"/>
    <property type="evidence" value="ECO:0007669"/>
    <property type="project" value="UniProtKB-KW"/>
</dbReference>
<dbReference type="EMBL" id="CAEZZB010000068">
    <property type="protein sequence ID" value="CAB4747054.1"/>
    <property type="molecule type" value="Genomic_DNA"/>
</dbReference>
<dbReference type="InterPro" id="IPR043519">
    <property type="entry name" value="NT_sf"/>
</dbReference>
<dbReference type="CDD" id="cd05398">
    <property type="entry name" value="NT_ClassII-CCAase"/>
    <property type="match status" value="1"/>
</dbReference>
<dbReference type="NCBIfam" id="TIGR00277">
    <property type="entry name" value="HDIG"/>
    <property type="match status" value="1"/>
</dbReference>
<dbReference type="NCBIfam" id="TIGR02692">
    <property type="entry name" value="tRNA_CCA_actino"/>
    <property type="match status" value="1"/>
</dbReference>
<dbReference type="Pfam" id="PF01966">
    <property type="entry name" value="HD"/>
    <property type="match status" value="1"/>
</dbReference>
<reference evidence="9" key="1">
    <citation type="submission" date="2020-05" db="EMBL/GenBank/DDBJ databases">
        <authorList>
            <person name="Chiriac C."/>
            <person name="Salcher M."/>
            <person name="Ghai R."/>
            <person name="Kavagutti S V."/>
        </authorList>
    </citation>
    <scope>NUCLEOTIDE SEQUENCE</scope>
</reference>
<dbReference type="PANTHER" id="PTHR46173">
    <property type="entry name" value="CCA TRNA NUCLEOTIDYLTRANSFERASE 1, MITOCHONDRIAL"/>
    <property type="match status" value="1"/>
</dbReference>
<dbReference type="Pfam" id="PF01743">
    <property type="entry name" value="PolyA_pol"/>
    <property type="match status" value="1"/>
</dbReference>
<dbReference type="SUPFAM" id="SSF81301">
    <property type="entry name" value="Nucleotidyltransferase"/>
    <property type="match status" value="1"/>
</dbReference>
<dbReference type="GO" id="GO:0016779">
    <property type="term" value="F:nucleotidyltransferase activity"/>
    <property type="evidence" value="ECO:0007669"/>
    <property type="project" value="UniProtKB-KW"/>
</dbReference>
<evidence type="ECO:0000256" key="2">
    <source>
        <dbReference type="ARBA" id="ARBA00022679"/>
    </source>
</evidence>
<dbReference type="GO" id="GO:0000049">
    <property type="term" value="F:tRNA binding"/>
    <property type="evidence" value="ECO:0007669"/>
    <property type="project" value="TreeGrafter"/>
</dbReference>
<name>A0A6J6FEY7_9ZZZZ</name>
<dbReference type="InterPro" id="IPR003607">
    <property type="entry name" value="HD/PDEase_dom"/>
</dbReference>
<dbReference type="InterPro" id="IPR014065">
    <property type="entry name" value="tRNA_adenylyltransferase"/>
</dbReference>
<comment type="cofactor">
    <cofactor evidence="1">
        <name>Mg(2+)</name>
        <dbReference type="ChEBI" id="CHEBI:18420"/>
    </cofactor>
</comment>
<evidence type="ECO:0000313" key="10">
    <source>
        <dbReference type="EMBL" id="CAB4747054.1"/>
    </source>
</evidence>
<feature type="domain" description="HD" evidence="8">
    <location>
        <begin position="265"/>
        <end position="383"/>
    </location>
</feature>
<dbReference type="Pfam" id="PF12627">
    <property type="entry name" value="PolyA_pol_RNAbd"/>
    <property type="match status" value="1"/>
</dbReference>
<evidence type="ECO:0000313" key="9">
    <source>
        <dbReference type="EMBL" id="CAB4587190.1"/>
    </source>
</evidence>
<dbReference type="SUPFAM" id="SSF81891">
    <property type="entry name" value="Poly A polymerase C-terminal region-like"/>
    <property type="match status" value="1"/>
</dbReference>
<organism evidence="9">
    <name type="scientific">freshwater metagenome</name>
    <dbReference type="NCBI Taxonomy" id="449393"/>
    <lineage>
        <taxon>unclassified sequences</taxon>
        <taxon>metagenomes</taxon>
        <taxon>ecological metagenomes</taxon>
    </lineage>
</organism>